<sequence length="362" mass="40502">MLPNPDQRESNVEPHPDSLRSLLSQCAGDGLPLLQFLEDRLSSPASKHTANGNDRVLSVLHELLDIFSTFDDDTPLPEPLTLVPFLDLVHLVTPLTYQTCEEHIRTAAKQTLLEVLGRKGNPREVFMGCIERWGLVDLQDPSGPSEWVMIGHVLVQVISRLNSTKRSHFVVETVPGFLKGVRHVTTALVATGHEPKLAEPTNVGIVGDAEPVAAESEDTMVSDGTIVQELLEFINEYLSCLGGLVSPLPNILHTYPPNLDMEEVRFNILTFHLYFKAIEVYSLLDLRFNTGSPKQLQRPLEGRDKLQPRDRDFYPLVEEILSIATTMHLDVIRVLAFCGARDDWEVSRIVMEVQMTHIPAPI</sequence>
<organism evidence="1 2">
    <name type="scientific">Gonapodya prolifera (strain JEL478)</name>
    <name type="common">Monoblepharis prolifera</name>
    <dbReference type="NCBI Taxonomy" id="1344416"/>
    <lineage>
        <taxon>Eukaryota</taxon>
        <taxon>Fungi</taxon>
        <taxon>Fungi incertae sedis</taxon>
        <taxon>Chytridiomycota</taxon>
        <taxon>Chytridiomycota incertae sedis</taxon>
        <taxon>Monoblepharidomycetes</taxon>
        <taxon>Monoblepharidales</taxon>
        <taxon>Gonapodyaceae</taxon>
        <taxon>Gonapodya</taxon>
    </lineage>
</organism>
<dbReference type="EMBL" id="KQ965734">
    <property type="protein sequence ID" value="KXS20887.1"/>
    <property type="molecule type" value="Genomic_DNA"/>
</dbReference>
<protein>
    <submittedName>
        <fullName evidence="1">Uncharacterized protein</fullName>
    </submittedName>
</protein>
<keyword evidence="2" id="KW-1185">Reference proteome</keyword>
<name>A0A139AVZ8_GONPJ</name>
<accession>A0A139AVZ8</accession>
<gene>
    <name evidence="1" type="ORF">M427DRAFT_51843</name>
</gene>
<reference evidence="1 2" key="1">
    <citation type="journal article" date="2015" name="Genome Biol. Evol.">
        <title>Phylogenomic analyses indicate that early fungi evolved digesting cell walls of algal ancestors of land plants.</title>
        <authorList>
            <person name="Chang Y."/>
            <person name="Wang S."/>
            <person name="Sekimoto S."/>
            <person name="Aerts A.L."/>
            <person name="Choi C."/>
            <person name="Clum A."/>
            <person name="LaButti K.M."/>
            <person name="Lindquist E.A."/>
            <person name="Yee Ngan C."/>
            <person name="Ohm R.A."/>
            <person name="Salamov A.A."/>
            <person name="Grigoriev I.V."/>
            <person name="Spatafora J.W."/>
            <person name="Berbee M.L."/>
        </authorList>
    </citation>
    <scope>NUCLEOTIDE SEQUENCE [LARGE SCALE GENOMIC DNA]</scope>
    <source>
        <strain evidence="1 2">JEL478</strain>
    </source>
</reference>
<dbReference type="AlphaFoldDB" id="A0A139AVZ8"/>
<proteinExistence type="predicted"/>
<evidence type="ECO:0000313" key="2">
    <source>
        <dbReference type="Proteomes" id="UP000070544"/>
    </source>
</evidence>
<dbReference type="Proteomes" id="UP000070544">
    <property type="component" value="Unassembled WGS sequence"/>
</dbReference>
<evidence type="ECO:0000313" key="1">
    <source>
        <dbReference type="EMBL" id="KXS20887.1"/>
    </source>
</evidence>